<evidence type="ECO:0000313" key="2">
    <source>
        <dbReference type="EMBL" id="MBF1383825.1"/>
    </source>
</evidence>
<dbReference type="Pfam" id="PF09346">
    <property type="entry name" value="SMI1_KNR4"/>
    <property type="match status" value="1"/>
</dbReference>
<dbReference type="InterPro" id="IPR037883">
    <property type="entry name" value="Knr4/Smi1-like_sf"/>
</dbReference>
<protein>
    <submittedName>
        <fullName evidence="2">SMI1/KNR4 family protein</fullName>
    </submittedName>
</protein>
<dbReference type="Gene3D" id="3.40.1580.10">
    <property type="entry name" value="SMI1/KNR4-like"/>
    <property type="match status" value="1"/>
</dbReference>
<evidence type="ECO:0000313" key="3">
    <source>
        <dbReference type="Proteomes" id="UP000771736"/>
    </source>
</evidence>
<reference evidence="2" key="1">
    <citation type="submission" date="2020-04" db="EMBL/GenBank/DDBJ databases">
        <title>Deep metagenomics examines the oral microbiome during advanced dental caries in children, revealing novel taxa and co-occurrences with host molecules.</title>
        <authorList>
            <person name="Baker J.L."/>
            <person name="Morton J.T."/>
            <person name="Dinis M."/>
            <person name="Alvarez R."/>
            <person name="Tran N.C."/>
            <person name="Knight R."/>
            <person name="Edlund A."/>
        </authorList>
    </citation>
    <scope>NUCLEOTIDE SEQUENCE</scope>
    <source>
        <strain evidence="2">JCVI_44_bin.5</strain>
    </source>
</reference>
<name>A0A930HLN6_9BACT</name>
<dbReference type="RefSeq" id="WP_273158606.1">
    <property type="nucleotide sequence ID" value="NZ_CAJPLR010000016.1"/>
</dbReference>
<dbReference type="AlphaFoldDB" id="A0A930HLN6"/>
<feature type="domain" description="Knr4/Smi1-like" evidence="1">
    <location>
        <begin position="11"/>
        <end position="140"/>
    </location>
</feature>
<dbReference type="Proteomes" id="UP000771736">
    <property type="component" value="Unassembled WGS sequence"/>
</dbReference>
<proteinExistence type="predicted"/>
<organism evidence="2 3">
    <name type="scientific">Prevotella aurantiaca</name>
    <dbReference type="NCBI Taxonomy" id="596085"/>
    <lineage>
        <taxon>Bacteria</taxon>
        <taxon>Pseudomonadati</taxon>
        <taxon>Bacteroidota</taxon>
        <taxon>Bacteroidia</taxon>
        <taxon>Bacteroidales</taxon>
        <taxon>Prevotellaceae</taxon>
        <taxon>Prevotella</taxon>
    </lineage>
</organism>
<comment type="caution">
    <text evidence="2">The sequence shown here is derived from an EMBL/GenBank/DDBJ whole genome shotgun (WGS) entry which is preliminary data.</text>
</comment>
<dbReference type="SUPFAM" id="SSF160631">
    <property type="entry name" value="SMI1/KNR4-like"/>
    <property type="match status" value="1"/>
</dbReference>
<dbReference type="EMBL" id="JABZSJ010000009">
    <property type="protein sequence ID" value="MBF1383825.1"/>
    <property type="molecule type" value="Genomic_DNA"/>
</dbReference>
<sequence length="147" mass="16789">MFIKTAQAIVQEDIANLERITGHKLPKEFASQYLTFNGGVPDKALFCDAEDEEDGYEISFYLPVKYYSDDLGEMKIEKSYAKLTSVNVPLHYLPFAVDWGGNYFAIDLKTEEVVLLLMDLGEFTEDCIEYLAPNYSEFVENLIEAKD</sequence>
<gene>
    <name evidence="2" type="ORF">HXN26_03050</name>
</gene>
<dbReference type="InterPro" id="IPR018958">
    <property type="entry name" value="Knr4/Smi1-like_dom"/>
</dbReference>
<evidence type="ECO:0000259" key="1">
    <source>
        <dbReference type="Pfam" id="PF09346"/>
    </source>
</evidence>
<accession>A0A930HLN6</accession>